<dbReference type="RefSeq" id="XP_033598187.1">
    <property type="nucleotide sequence ID" value="XM_033744518.1"/>
</dbReference>
<evidence type="ECO:0000256" key="2">
    <source>
        <dbReference type="SAM" id="Phobius"/>
    </source>
</evidence>
<keyword evidence="2" id="KW-0472">Membrane</keyword>
<organism evidence="3 4">
    <name type="scientific">Pseudovirgaria hyperparasitica</name>
    <dbReference type="NCBI Taxonomy" id="470096"/>
    <lineage>
        <taxon>Eukaryota</taxon>
        <taxon>Fungi</taxon>
        <taxon>Dikarya</taxon>
        <taxon>Ascomycota</taxon>
        <taxon>Pezizomycotina</taxon>
        <taxon>Dothideomycetes</taxon>
        <taxon>Dothideomycetes incertae sedis</taxon>
        <taxon>Acrospermales</taxon>
        <taxon>Acrospermaceae</taxon>
        <taxon>Pseudovirgaria</taxon>
    </lineage>
</organism>
<feature type="region of interest" description="Disordered" evidence="1">
    <location>
        <begin position="38"/>
        <end position="58"/>
    </location>
</feature>
<dbReference type="AlphaFoldDB" id="A0A6A6W0W4"/>
<keyword evidence="4" id="KW-1185">Reference proteome</keyword>
<sequence>MFTRNSKRLLLPAAACLIFIFTFLFHSYFENSLGLRRSSTTSSAEPTEETGDGTWLVPNTTTPSLSREEIQDLVEQIAYAAHNALPNVNEFPPTPSTHRELRSLTSQNGAYWEIHFAHRKGLNPNIIPHSYMEDTWYIVAQALRPESSPKDSVWSTEIVCNAAFKNGELVCDEPPTILPITNTKGGDKCVGELSYFGFNVGPRDARVFYGPEDPYIIFGSNSWYTCMGMFIQDFRVLVDWGLSQIWADRFKFATELQRPPPYGYMEKNFFLFWDKYNNMYVHNDISPKRVFAMLQPDGSVSKDLAPLARTDAACMAKYMPKMTGEKEKIHQATNSLSITLCDRADTTCKQTDDNTFIMAIFQHKTYIYMHAVYEPHVALFSRAPPFALHALSTKPFWLLGRKGGTNVGRDFEGDPMDPVEGSEMIYISSMSWKTHGQKYHGYQDDVLFVGFGIEDQRTAAIDIKAGDLLKDLGFCLEK</sequence>
<feature type="transmembrane region" description="Helical" evidence="2">
    <location>
        <begin position="9"/>
        <end position="29"/>
    </location>
</feature>
<gene>
    <name evidence="3" type="ORF">EJ05DRAFT_478701</name>
</gene>
<evidence type="ECO:0000313" key="4">
    <source>
        <dbReference type="Proteomes" id="UP000799437"/>
    </source>
</evidence>
<reference evidence="3" key="1">
    <citation type="journal article" date="2020" name="Stud. Mycol.">
        <title>101 Dothideomycetes genomes: a test case for predicting lifestyles and emergence of pathogens.</title>
        <authorList>
            <person name="Haridas S."/>
            <person name="Albert R."/>
            <person name="Binder M."/>
            <person name="Bloem J."/>
            <person name="Labutti K."/>
            <person name="Salamov A."/>
            <person name="Andreopoulos B."/>
            <person name="Baker S."/>
            <person name="Barry K."/>
            <person name="Bills G."/>
            <person name="Bluhm B."/>
            <person name="Cannon C."/>
            <person name="Castanera R."/>
            <person name="Culley D."/>
            <person name="Daum C."/>
            <person name="Ezra D."/>
            <person name="Gonzalez J."/>
            <person name="Henrissat B."/>
            <person name="Kuo A."/>
            <person name="Liang C."/>
            <person name="Lipzen A."/>
            <person name="Lutzoni F."/>
            <person name="Magnuson J."/>
            <person name="Mondo S."/>
            <person name="Nolan M."/>
            <person name="Ohm R."/>
            <person name="Pangilinan J."/>
            <person name="Park H.-J."/>
            <person name="Ramirez L."/>
            <person name="Alfaro M."/>
            <person name="Sun H."/>
            <person name="Tritt A."/>
            <person name="Yoshinaga Y."/>
            <person name="Zwiers L.-H."/>
            <person name="Turgeon B."/>
            <person name="Goodwin S."/>
            <person name="Spatafora J."/>
            <person name="Crous P."/>
            <person name="Grigoriev I."/>
        </authorList>
    </citation>
    <scope>NUCLEOTIDE SEQUENCE</scope>
    <source>
        <strain evidence="3">CBS 121739</strain>
    </source>
</reference>
<evidence type="ECO:0000313" key="3">
    <source>
        <dbReference type="EMBL" id="KAF2755736.1"/>
    </source>
</evidence>
<dbReference type="GeneID" id="54485572"/>
<accession>A0A6A6W0W4</accession>
<dbReference type="Proteomes" id="UP000799437">
    <property type="component" value="Unassembled WGS sequence"/>
</dbReference>
<dbReference type="EMBL" id="ML996577">
    <property type="protein sequence ID" value="KAF2755736.1"/>
    <property type="molecule type" value="Genomic_DNA"/>
</dbReference>
<protein>
    <submittedName>
        <fullName evidence="3">Uncharacterized protein</fullName>
    </submittedName>
</protein>
<keyword evidence="2" id="KW-1133">Transmembrane helix</keyword>
<name>A0A6A6W0W4_9PEZI</name>
<keyword evidence="2" id="KW-0812">Transmembrane</keyword>
<dbReference type="OrthoDB" id="2522565at2759"/>
<evidence type="ECO:0000256" key="1">
    <source>
        <dbReference type="SAM" id="MobiDB-lite"/>
    </source>
</evidence>
<proteinExistence type="predicted"/>